<sequence>MDWFLMHCEVIIDYLTAFKAKDALMDMKLLLYNCSLRSLGFVDWIRCFCNAACRDLEPWQVAAYTFFFICLLLWCESIFSDYEDPFVVRLRNFLFRSARRLPWVKRKISIQLNRTRQSVQIELQKNDPDMDFLRHLPDLGMTMEEIQSTASRYKDAGSFDFANGRISGAVYNASDELAKLNAQMTEMFCWANPLHPDIFPGVRKMEAEIVRIVCNLFNGGPHACGTVFCLSINPTIATPFAYTNTFE</sequence>
<dbReference type="EMBL" id="HG805969">
    <property type="protein sequence ID" value="CDW55634.1"/>
    <property type="molecule type" value="Genomic_DNA"/>
</dbReference>
<keyword evidence="5" id="KW-1185">Reference proteome</keyword>
<dbReference type="InterPro" id="IPR050477">
    <property type="entry name" value="GrpII_AminoAcid_Decarb"/>
</dbReference>
<dbReference type="Gene3D" id="3.90.1150.10">
    <property type="entry name" value="Aspartate Aminotransferase, domain 1"/>
    <property type="match status" value="1"/>
</dbReference>
<dbReference type="GO" id="GO:0016020">
    <property type="term" value="C:membrane"/>
    <property type="evidence" value="ECO:0007669"/>
    <property type="project" value="GOC"/>
</dbReference>
<reference evidence="4" key="1">
    <citation type="submission" date="2014-01" db="EMBL/GenBank/DDBJ databases">
        <authorList>
            <person name="Aslett M."/>
        </authorList>
    </citation>
    <scope>NUCLEOTIDE SEQUENCE</scope>
</reference>
<dbReference type="InterPro" id="IPR015421">
    <property type="entry name" value="PyrdxlP-dep_Trfase_major"/>
</dbReference>
<dbReference type="PANTHER" id="PTHR42735:SF6">
    <property type="entry name" value="SPHINGOSINE-1-PHOSPHATE LYASE 1"/>
    <property type="match status" value="1"/>
</dbReference>
<dbReference type="InterPro" id="IPR015422">
    <property type="entry name" value="PyrdxlP-dep_Trfase_small"/>
</dbReference>
<dbReference type="GO" id="GO:0008117">
    <property type="term" value="F:sphinganine-1-phosphate aldolase activity"/>
    <property type="evidence" value="ECO:0007669"/>
    <property type="project" value="TreeGrafter"/>
</dbReference>
<protein>
    <submittedName>
        <fullName evidence="4">Uncharacterized protein</fullName>
    </submittedName>
</protein>
<dbReference type="STRING" id="36087.A0A077Z7B5"/>
<reference evidence="4" key="2">
    <citation type="submission" date="2014-03" db="EMBL/GenBank/DDBJ databases">
        <title>The whipworm genome and dual-species transcriptomics of an intimate host-pathogen interaction.</title>
        <authorList>
            <person name="Foth B.J."/>
            <person name="Tsai I.J."/>
            <person name="Reid A.J."/>
            <person name="Bancroft A.J."/>
            <person name="Nichol S."/>
            <person name="Tracey A."/>
            <person name="Holroyd N."/>
            <person name="Cotton J.A."/>
            <person name="Stanley E.J."/>
            <person name="Zarowiecki M."/>
            <person name="Liu J.Z."/>
            <person name="Huckvale T."/>
            <person name="Cooper P.J."/>
            <person name="Grencis R.K."/>
            <person name="Berriman M."/>
        </authorList>
    </citation>
    <scope>NUCLEOTIDE SEQUENCE [LARGE SCALE GENOMIC DNA]</scope>
</reference>
<dbReference type="GO" id="GO:0005783">
    <property type="term" value="C:endoplasmic reticulum"/>
    <property type="evidence" value="ECO:0007669"/>
    <property type="project" value="TreeGrafter"/>
</dbReference>
<dbReference type="Gene3D" id="3.40.640.10">
    <property type="entry name" value="Type I PLP-dependent aspartate aminotransferase-like (Major domain)"/>
    <property type="match status" value="1"/>
</dbReference>
<dbReference type="SUPFAM" id="SSF53383">
    <property type="entry name" value="PLP-dependent transferases"/>
    <property type="match status" value="1"/>
</dbReference>
<keyword evidence="2" id="KW-0663">Pyridoxal phosphate</keyword>
<dbReference type="GO" id="GO:0030149">
    <property type="term" value="P:sphingolipid catabolic process"/>
    <property type="evidence" value="ECO:0007669"/>
    <property type="project" value="TreeGrafter"/>
</dbReference>
<dbReference type="PANTHER" id="PTHR42735">
    <property type="match status" value="1"/>
</dbReference>
<evidence type="ECO:0000256" key="1">
    <source>
        <dbReference type="ARBA" id="ARBA00001933"/>
    </source>
</evidence>
<dbReference type="AlphaFoldDB" id="A0A077Z7B5"/>
<dbReference type="InterPro" id="IPR015424">
    <property type="entry name" value="PyrdxlP-dep_Trfase"/>
</dbReference>
<organism evidence="4 5">
    <name type="scientific">Trichuris trichiura</name>
    <name type="common">Whipworm</name>
    <name type="synonym">Trichocephalus trichiurus</name>
    <dbReference type="NCBI Taxonomy" id="36087"/>
    <lineage>
        <taxon>Eukaryota</taxon>
        <taxon>Metazoa</taxon>
        <taxon>Ecdysozoa</taxon>
        <taxon>Nematoda</taxon>
        <taxon>Enoplea</taxon>
        <taxon>Dorylaimia</taxon>
        <taxon>Trichinellida</taxon>
        <taxon>Trichuridae</taxon>
        <taxon>Trichuris</taxon>
    </lineage>
</organism>
<dbReference type="OrthoDB" id="10254570at2759"/>
<accession>A0A077Z7B5</accession>
<evidence type="ECO:0000313" key="5">
    <source>
        <dbReference type="Proteomes" id="UP000030665"/>
    </source>
</evidence>
<dbReference type="Proteomes" id="UP000030665">
    <property type="component" value="Unassembled WGS sequence"/>
</dbReference>
<gene>
    <name evidence="4" type="ORF">TTRE_0000390701</name>
</gene>
<keyword evidence="3" id="KW-0456">Lyase</keyword>
<proteinExistence type="predicted"/>
<evidence type="ECO:0000313" key="4">
    <source>
        <dbReference type="EMBL" id="CDW55634.1"/>
    </source>
</evidence>
<evidence type="ECO:0000256" key="2">
    <source>
        <dbReference type="ARBA" id="ARBA00022898"/>
    </source>
</evidence>
<name>A0A077Z7B5_TRITR</name>
<evidence type="ECO:0000256" key="3">
    <source>
        <dbReference type="ARBA" id="ARBA00023239"/>
    </source>
</evidence>
<comment type="cofactor">
    <cofactor evidence="1">
        <name>pyridoxal 5'-phosphate</name>
        <dbReference type="ChEBI" id="CHEBI:597326"/>
    </cofactor>
</comment>